<dbReference type="AlphaFoldDB" id="A0A4Z2EM15"/>
<evidence type="ECO:0000313" key="2">
    <source>
        <dbReference type="EMBL" id="TNN29936.1"/>
    </source>
</evidence>
<accession>A0A4Z2EM15</accession>
<keyword evidence="3" id="KW-1185">Reference proteome</keyword>
<reference evidence="2 3" key="1">
    <citation type="submission" date="2019-03" db="EMBL/GenBank/DDBJ databases">
        <title>First draft genome of Liparis tanakae, snailfish: a comprehensive survey of snailfish specific genes.</title>
        <authorList>
            <person name="Kim W."/>
            <person name="Song I."/>
            <person name="Jeong J.-H."/>
            <person name="Kim D."/>
            <person name="Kim S."/>
            <person name="Ryu S."/>
            <person name="Song J.Y."/>
            <person name="Lee S.K."/>
        </authorList>
    </citation>
    <scope>NUCLEOTIDE SEQUENCE [LARGE SCALE GENOMIC DNA]</scope>
    <source>
        <tissue evidence="2">Muscle</tissue>
    </source>
</reference>
<proteinExistence type="predicted"/>
<comment type="caution">
    <text evidence="2">The sequence shown here is derived from an EMBL/GenBank/DDBJ whole genome shotgun (WGS) entry which is preliminary data.</text>
</comment>
<organism evidence="2 3">
    <name type="scientific">Liparis tanakae</name>
    <name type="common">Tanaka's snailfish</name>
    <dbReference type="NCBI Taxonomy" id="230148"/>
    <lineage>
        <taxon>Eukaryota</taxon>
        <taxon>Metazoa</taxon>
        <taxon>Chordata</taxon>
        <taxon>Craniata</taxon>
        <taxon>Vertebrata</taxon>
        <taxon>Euteleostomi</taxon>
        <taxon>Actinopterygii</taxon>
        <taxon>Neopterygii</taxon>
        <taxon>Teleostei</taxon>
        <taxon>Neoteleostei</taxon>
        <taxon>Acanthomorphata</taxon>
        <taxon>Eupercaria</taxon>
        <taxon>Perciformes</taxon>
        <taxon>Cottioidei</taxon>
        <taxon>Cottales</taxon>
        <taxon>Liparidae</taxon>
        <taxon>Liparis</taxon>
    </lineage>
</organism>
<evidence type="ECO:0000313" key="3">
    <source>
        <dbReference type="Proteomes" id="UP000314294"/>
    </source>
</evidence>
<feature type="region of interest" description="Disordered" evidence="1">
    <location>
        <begin position="1"/>
        <end position="62"/>
    </location>
</feature>
<protein>
    <submittedName>
        <fullName evidence="2">Uncharacterized protein</fullName>
    </submittedName>
</protein>
<evidence type="ECO:0000256" key="1">
    <source>
        <dbReference type="SAM" id="MobiDB-lite"/>
    </source>
</evidence>
<feature type="compositionally biased region" description="Basic and acidic residues" evidence="1">
    <location>
        <begin position="1"/>
        <end position="15"/>
    </location>
</feature>
<sequence length="62" mass="6764">MEQNRMRWVLDDHQHSRPTAARSHAVSPPGSKHAVPADLQNISSPKIAPSSGFSEGRMKDSA</sequence>
<name>A0A4Z2EM15_9TELE</name>
<dbReference type="Proteomes" id="UP000314294">
    <property type="component" value="Unassembled WGS sequence"/>
</dbReference>
<gene>
    <name evidence="2" type="ORF">EYF80_059915</name>
</gene>
<dbReference type="EMBL" id="SRLO01005017">
    <property type="protein sequence ID" value="TNN29936.1"/>
    <property type="molecule type" value="Genomic_DNA"/>
</dbReference>